<organism evidence="11 12">
    <name type="scientific">Anopheles atroparvus</name>
    <name type="common">European mosquito</name>
    <dbReference type="NCBI Taxonomy" id="41427"/>
    <lineage>
        <taxon>Eukaryota</taxon>
        <taxon>Metazoa</taxon>
        <taxon>Ecdysozoa</taxon>
        <taxon>Arthropoda</taxon>
        <taxon>Hexapoda</taxon>
        <taxon>Insecta</taxon>
        <taxon>Pterygota</taxon>
        <taxon>Neoptera</taxon>
        <taxon>Endopterygota</taxon>
        <taxon>Diptera</taxon>
        <taxon>Nematocera</taxon>
        <taxon>Culicoidea</taxon>
        <taxon>Culicidae</taxon>
        <taxon>Anophelinae</taxon>
        <taxon>Anopheles</taxon>
    </lineage>
</organism>
<dbReference type="PANTHER" id="PTHR38329:SF1">
    <property type="entry name" value="CECROPIN-A1-RELATED"/>
    <property type="match status" value="1"/>
</dbReference>
<evidence type="ECO:0000256" key="5">
    <source>
        <dbReference type="ARBA" id="ARBA00022588"/>
    </source>
</evidence>
<dbReference type="EnsemblMetazoa" id="ENSAATROPT016881">
    <property type="protein sequence ID" value="ENSAATROPP014866"/>
    <property type="gene ID" value="ENSAATROPG013822"/>
</dbReference>
<reference evidence="11" key="1">
    <citation type="submission" date="2024-04" db="UniProtKB">
        <authorList>
            <consortium name="EnsemblMetazoa"/>
        </authorList>
    </citation>
    <scope>IDENTIFICATION</scope>
    <source>
        <strain evidence="11">EBRO</strain>
    </source>
</reference>
<dbReference type="PANTHER" id="PTHR38329">
    <property type="entry name" value="CECROPIN-A1-RELATED"/>
    <property type="match status" value="1"/>
</dbReference>
<protein>
    <submittedName>
        <fullName evidence="11">Uncharacterized protein</fullName>
    </submittedName>
</protein>
<keyword evidence="5 9" id="KW-0399">Innate immunity</keyword>
<keyword evidence="3" id="KW-0964">Secreted</keyword>
<keyword evidence="8 9" id="KW-0044">Antibiotic</keyword>
<feature type="signal peptide" evidence="10">
    <location>
        <begin position="1"/>
        <end position="23"/>
    </location>
</feature>
<dbReference type="InterPro" id="IPR020400">
    <property type="entry name" value="CecC/Srx/CECD"/>
</dbReference>
<dbReference type="InterPro" id="IPR000875">
    <property type="entry name" value="CecC-like"/>
</dbReference>
<evidence type="ECO:0000256" key="7">
    <source>
        <dbReference type="ARBA" id="ARBA00022859"/>
    </source>
</evidence>
<dbReference type="Proteomes" id="UP000075880">
    <property type="component" value="Unassembled WGS sequence"/>
</dbReference>
<accession>A0AAG5DUS4</accession>
<evidence type="ECO:0000313" key="11">
    <source>
        <dbReference type="EnsemblMetazoa" id="ENSAATROPP014866"/>
    </source>
</evidence>
<dbReference type="GO" id="GO:0050830">
    <property type="term" value="P:defense response to Gram-positive bacterium"/>
    <property type="evidence" value="ECO:0007669"/>
    <property type="project" value="UniProtKB-ARBA"/>
</dbReference>
<dbReference type="AlphaFoldDB" id="A0AAG5DUS4"/>
<dbReference type="GO" id="GO:0019731">
    <property type="term" value="P:antibacterial humoral response"/>
    <property type="evidence" value="ECO:0007669"/>
    <property type="project" value="InterPro"/>
</dbReference>
<evidence type="ECO:0000256" key="4">
    <source>
        <dbReference type="ARBA" id="ARBA00022529"/>
    </source>
</evidence>
<keyword evidence="12" id="KW-1185">Reference proteome</keyword>
<keyword evidence="6 10" id="KW-0732">Signal</keyword>
<evidence type="ECO:0000256" key="6">
    <source>
        <dbReference type="ARBA" id="ARBA00022729"/>
    </source>
</evidence>
<dbReference type="GO" id="GO:0045087">
    <property type="term" value="P:innate immune response"/>
    <property type="evidence" value="ECO:0007669"/>
    <property type="project" value="UniProtKB-KW"/>
</dbReference>
<proteinExistence type="inferred from homology"/>
<evidence type="ECO:0000256" key="8">
    <source>
        <dbReference type="ARBA" id="ARBA00023022"/>
    </source>
</evidence>
<comment type="similarity">
    <text evidence="2 9">Belongs to the cecropin family.</text>
</comment>
<evidence type="ECO:0000256" key="9">
    <source>
        <dbReference type="RuleBase" id="RU003948"/>
    </source>
</evidence>
<feature type="chain" id="PRO_5042518916" evidence="10">
    <location>
        <begin position="24"/>
        <end position="59"/>
    </location>
</feature>
<evidence type="ECO:0000256" key="3">
    <source>
        <dbReference type="ARBA" id="ARBA00022525"/>
    </source>
</evidence>
<evidence type="ECO:0000256" key="10">
    <source>
        <dbReference type="SAM" id="SignalP"/>
    </source>
</evidence>
<evidence type="ECO:0000256" key="2">
    <source>
        <dbReference type="ARBA" id="ARBA00010680"/>
    </source>
</evidence>
<keyword evidence="4 9" id="KW-0929">Antimicrobial</keyword>
<dbReference type="GO" id="GO:0005615">
    <property type="term" value="C:extracellular space"/>
    <property type="evidence" value="ECO:0007669"/>
    <property type="project" value="TreeGrafter"/>
</dbReference>
<keyword evidence="7 9" id="KW-0391">Immunity</keyword>
<sequence>MNFNKLFVFVLLAALLLLGQTEAGRLKKLGNKIEGVGKRVFKAAEKALPVVAGVKALGR</sequence>
<comment type="subcellular location">
    <subcellularLocation>
        <location evidence="1 9">Secreted</location>
    </subcellularLocation>
</comment>
<evidence type="ECO:0000256" key="1">
    <source>
        <dbReference type="ARBA" id="ARBA00004613"/>
    </source>
</evidence>
<name>A0AAG5DUS4_ANOAO</name>
<dbReference type="GO" id="GO:0050829">
    <property type="term" value="P:defense response to Gram-negative bacterium"/>
    <property type="evidence" value="ECO:0007669"/>
    <property type="project" value="TreeGrafter"/>
</dbReference>
<dbReference type="Pfam" id="PF00272">
    <property type="entry name" value="Cecropin"/>
    <property type="match status" value="1"/>
</dbReference>
<evidence type="ECO:0000313" key="12">
    <source>
        <dbReference type="Proteomes" id="UP000075880"/>
    </source>
</evidence>